<reference evidence="2 3" key="1">
    <citation type="submission" date="2020-07" db="EMBL/GenBank/DDBJ databases">
        <authorList>
            <person name="Feng H."/>
        </authorList>
    </citation>
    <scope>NUCLEOTIDE SEQUENCE [LARGE SCALE GENOMIC DNA]</scope>
    <source>
        <strain evidence="3">s-10</strain>
    </source>
</reference>
<sequence length="205" mass="23374">MNPGITAMLCILAFLILIYTGWFPALADDIGYPKPIILLTLCAAAVLTGFHAFPNHMMVQIHPGFLPLAVLFWVFVRKVRKQFLVSFFSLSLFLGSILFLWHELKHVDTDWADPLFRIPAVLLLVLIPVCFTRRFEEQAVLTIAAAMVTHFWILVFHVEMLKPLIIGNADCLDTAWICISTLFMFHYSVRTLGKWIRKRGKVGSI</sequence>
<dbReference type="EMBL" id="JACEIQ010000017">
    <property type="protein sequence ID" value="MBA4495621.1"/>
    <property type="molecule type" value="Genomic_DNA"/>
</dbReference>
<protein>
    <submittedName>
        <fullName evidence="2">Uncharacterized protein</fullName>
    </submittedName>
</protein>
<keyword evidence="1" id="KW-0472">Membrane</keyword>
<name>A0A7W1WT58_9BACL</name>
<dbReference type="AlphaFoldDB" id="A0A7W1WT58"/>
<keyword evidence="3" id="KW-1185">Reference proteome</keyword>
<keyword evidence="1" id="KW-0812">Transmembrane</keyword>
<feature type="transmembrane region" description="Helical" evidence="1">
    <location>
        <begin position="6"/>
        <end position="24"/>
    </location>
</feature>
<feature type="transmembrane region" description="Helical" evidence="1">
    <location>
        <begin position="83"/>
        <end position="102"/>
    </location>
</feature>
<feature type="transmembrane region" description="Helical" evidence="1">
    <location>
        <begin position="36"/>
        <end position="53"/>
    </location>
</feature>
<evidence type="ECO:0000256" key="1">
    <source>
        <dbReference type="SAM" id="Phobius"/>
    </source>
</evidence>
<dbReference type="RefSeq" id="WP_181753263.1">
    <property type="nucleotide sequence ID" value="NZ_JACEIQ010000017.1"/>
</dbReference>
<evidence type="ECO:0000313" key="3">
    <source>
        <dbReference type="Proteomes" id="UP000535491"/>
    </source>
</evidence>
<dbReference type="Proteomes" id="UP000535491">
    <property type="component" value="Unassembled WGS sequence"/>
</dbReference>
<feature type="transmembrane region" description="Helical" evidence="1">
    <location>
        <begin position="139"/>
        <end position="158"/>
    </location>
</feature>
<comment type="caution">
    <text evidence="2">The sequence shown here is derived from an EMBL/GenBank/DDBJ whole genome shotgun (WGS) entry which is preliminary data.</text>
</comment>
<evidence type="ECO:0000313" key="2">
    <source>
        <dbReference type="EMBL" id="MBA4495621.1"/>
    </source>
</evidence>
<accession>A0A7W1WT58</accession>
<gene>
    <name evidence="2" type="ORF">H1191_15085</name>
</gene>
<keyword evidence="1" id="KW-1133">Transmembrane helix</keyword>
<feature type="transmembrane region" description="Helical" evidence="1">
    <location>
        <begin position="164"/>
        <end position="189"/>
    </location>
</feature>
<feature type="transmembrane region" description="Helical" evidence="1">
    <location>
        <begin position="59"/>
        <end position="76"/>
    </location>
</feature>
<organism evidence="2 3">
    <name type="scientific">Paenactinomyces guangxiensis</name>
    <dbReference type="NCBI Taxonomy" id="1490290"/>
    <lineage>
        <taxon>Bacteria</taxon>
        <taxon>Bacillati</taxon>
        <taxon>Bacillota</taxon>
        <taxon>Bacilli</taxon>
        <taxon>Bacillales</taxon>
        <taxon>Thermoactinomycetaceae</taxon>
        <taxon>Paenactinomyces</taxon>
    </lineage>
</organism>
<proteinExistence type="predicted"/>
<feature type="transmembrane region" description="Helical" evidence="1">
    <location>
        <begin position="114"/>
        <end position="132"/>
    </location>
</feature>